<dbReference type="InterPro" id="IPR045063">
    <property type="entry name" value="Dynamin_N"/>
</dbReference>
<dbReference type="SMART" id="SM00302">
    <property type="entry name" value="GED"/>
    <property type="match status" value="1"/>
</dbReference>
<protein>
    <submittedName>
        <fullName evidence="8">Uncharacterized protein</fullName>
    </submittedName>
</protein>
<keyword evidence="2" id="KW-0963">Cytoplasm</keyword>
<dbReference type="InterPro" id="IPR020850">
    <property type="entry name" value="GED_dom"/>
</dbReference>
<evidence type="ECO:0000259" key="6">
    <source>
        <dbReference type="PROSITE" id="PS51388"/>
    </source>
</evidence>
<name>A0A9D3N310_9TELE</name>
<dbReference type="Pfam" id="PF00350">
    <property type="entry name" value="Dynamin_N"/>
    <property type="match status" value="1"/>
</dbReference>
<feature type="domain" description="GED" evidence="6">
    <location>
        <begin position="325"/>
        <end position="413"/>
    </location>
</feature>
<dbReference type="GO" id="GO:0005634">
    <property type="term" value="C:nucleus"/>
    <property type="evidence" value="ECO:0007669"/>
    <property type="project" value="TreeGrafter"/>
</dbReference>
<dbReference type="GO" id="GO:0005874">
    <property type="term" value="C:microtubule"/>
    <property type="evidence" value="ECO:0007669"/>
    <property type="project" value="TreeGrafter"/>
</dbReference>
<dbReference type="GO" id="GO:0008017">
    <property type="term" value="F:microtubule binding"/>
    <property type="evidence" value="ECO:0007669"/>
    <property type="project" value="TreeGrafter"/>
</dbReference>
<dbReference type="EMBL" id="JAHKSW010000026">
    <property type="protein sequence ID" value="KAG7315626.1"/>
    <property type="molecule type" value="Genomic_DNA"/>
</dbReference>
<dbReference type="InterPro" id="IPR000375">
    <property type="entry name" value="Dynamin_stalk"/>
</dbReference>
<sequence length="413" mass="47412">MCASLYEQYELKARPCIDLMRALGVEKDLALPTIAVIGDQSSGRARCWRRCPESRCLNIDRKIAGPVGISDKLISLEVTSADVPDLTLIDLPGIVRVPMKGQPEDIGEQSKRLIRNVIEKQGTIILVVVPCNVDISTTEALKMAQEVDPNGERTLGILTKPDLVDKGAEEDVISIINNDIIYLAKGYMIVKCRGQQKIQDRVALYKATETEEDFFENHPQFRFNKSIEKELREYEKKYRGREIPCFLNYKTFEVILKDQLEKLEEPSINKLKEISGVIRNEFIQLAQYSFPGFPNLLKSAKNKIENIKQVKESEAESILRTQFKMELMISTQDSIYKEALYKISTKRLADQVPLVIRYMVVQESAKQLEREMLQLIQGNVNFDELLKEDHDISSKKNNLKSRQKWLRDAAKRR</sequence>
<gene>
    <name evidence="8" type="ORF">KOW79_020492</name>
</gene>
<keyword evidence="4" id="KW-0342">GTP-binding</keyword>
<dbReference type="InterPro" id="IPR027417">
    <property type="entry name" value="P-loop_NTPase"/>
</dbReference>
<dbReference type="PROSITE" id="PS51718">
    <property type="entry name" value="G_DYNAMIN_2"/>
    <property type="match status" value="1"/>
</dbReference>
<dbReference type="InterPro" id="IPR003130">
    <property type="entry name" value="GED"/>
</dbReference>
<feature type="region of interest" description="Disordered" evidence="5">
    <location>
        <begin position="393"/>
        <end position="413"/>
    </location>
</feature>
<dbReference type="GO" id="GO:0098793">
    <property type="term" value="C:presynapse"/>
    <property type="evidence" value="ECO:0007669"/>
    <property type="project" value="GOC"/>
</dbReference>
<evidence type="ECO:0000256" key="4">
    <source>
        <dbReference type="ARBA" id="ARBA00023134"/>
    </source>
</evidence>
<keyword evidence="3" id="KW-0547">Nucleotide-binding</keyword>
<feature type="domain" description="Dynamin-type G" evidence="7">
    <location>
        <begin position="1"/>
        <end position="244"/>
    </location>
</feature>
<dbReference type="PROSITE" id="PS51388">
    <property type="entry name" value="GED"/>
    <property type="match status" value="1"/>
</dbReference>
<dbReference type="PANTHER" id="PTHR11566">
    <property type="entry name" value="DYNAMIN"/>
    <property type="match status" value="1"/>
</dbReference>
<dbReference type="AlphaFoldDB" id="A0A9D3N310"/>
<evidence type="ECO:0000313" key="8">
    <source>
        <dbReference type="EMBL" id="KAG7315626.1"/>
    </source>
</evidence>
<comment type="subcellular location">
    <subcellularLocation>
        <location evidence="1">Cytoplasm</location>
    </subcellularLocation>
</comment>
<dbReference type="GO" id="GO:0005737">
    <property type="term" value="C:cytoplasm"/>
    <property type="evidence" value="ECO:0007669"/>
    <property type="project" value="UniProtKB-SubCell"/>
</dbReference>
<evidence type="ECO:0000259" key="7">
    <source>
        <dbReference type="PROSITE" id="PS51718"/>
    </source>
</evidence>
<reference evidence="8 9" key="1">
    <citation type="submission" date="2021-06" db="EMBL/GenBank/DDBJ databases">
        <title>Chromosome-level genome assembly of the red-tail catfish (Hemibagrus wyckioides).</title>
        <authorList>
            <person name="Shao F."/>
        </authorList>
    </citation>
    <scope>NUCLEOTIDE SEQUENCE [LARGE SCALE GENOMIC DNA]</scope>
    <source>
        <strain evidence="8">EC202008001</strain>
        <tissue evidence="8">Blood</tissue>
    </source>
</reference>
<dbReference type="CDD" id="cd08771">
    <property type="entry name" value="DLP_1"/>
    <property type="match status" value="1"/>
</dbReference>
<dbReference type="GO" id="GO:0051607">
    <property type="term" value="P:defense response to virus"/>
    <property type="evidence" value="ECO:0007669"/>
    <property type="project" value="TreeGrafter"/>
</dbReference>
<dbReference type="GO" id="GO:0003924">
    <property type="term" value="F:GTPase activity"/>
    <property type="evidence" value="ECO:0007669"/>
    <property type="project" value="InterPro"/>
</dbReference>
<dbReference type="Pfam" id="PF01031">
    <property type="entry name" value="Dynamin_M"/>
    <property type="match status" value="2"/>
</dbReference>
<dbReference type="InterPro" id="IPR030381">
    <property type="entry name" value="G_DYNAMIN_dom"/>
</dbReference>
<evidence type="ECO:0000256" key="1">
    <source>
        <dbReference type="ARBA" id="ARBA00004496"/>
    </source>
</evidence>
<organism evidence="8 9">
    <name type="scientific">Hemibagrus wyckioides</name>
    <dbReference type="NCBI Taxonomy" id="337641"/>
    <lineage>
        <taxon>Eukaryota</taxon>
        <taxon>Metazoa</taxon>
        <taxon>Chordata</taxon>
        <taxon>Craniata</taxon>
        <taxon>Vertebrata</taxon>
        <taxon>Euteleostomi</taxon>
        <taxon>Actinopterygii</taxon>
        <taxon>Neopterygii</taxon>
        <taxon>Teleostei</taxon>
        <taxon>Ostariophysi</taxon>
        <taxon>Siluriformes</taxon>
        <taxon>Bagridae</taxon>
        <taxon>Hemibagrus</taxon>
    </lineage>
</organism>
<evidence type="ECO:0000256" key="5">
    <source>
        <dbReference type="SAM" id="MobiDB-lite"/>
    </source>
</evidence>
<evidence type="ECO:0000313" key="9">
    <source>
        <dbReference type="Proteomes" id="UP000824219"/>
    </source>
</evidence>
<dbReference type="PANTHER" id="PTHR11566:SF225">
    <property type="entry name" value="INTERFERON-INDUCED GTP-BINDING PROTEIN MX-RELATED"/>
    <property type="match status" value="1"/>
</dbReference>
<dbReference type="GO" id="GO:0005525">
    <property type="term" value="F:GTP binding"/>
    <property type="evidence" value="ECO:0007669"/>
    <property type="project" value="UniProtKB-KW"/>
</dbReference>
<dbReference type="GO" id="GO:0005886">
    <property type="term" value="C:plasma membrane"/>
    <property type="evidence" value="ECO:0007669"/>
    <property type="project" value="TreeGrafter"/>
</dbReference>
<dbReference type="SUPFAM" id="SSF52540">
    <property type="entry name" value="P-loop containing nucleoside triphosphate hydrolases"/>
    <property type="match status" value="1"/>
</dbReference>
<evidence type="ECO:0000256" key="3">
    <source>
        <dbReference type="ARBA" id="ARBA00022741"/>
    </source>
</evidence>
<dbReference type="Proteomes" id="UP000824219">
    <property type="component" value="Linkage Group LG26"/>
</dbReference>
<dbReference type="GO" id="GO:0031623">
    <property type="term" value="P:receptor internalization"/>
    <property type="evidence" value="ECO:0007669"/>
    <property type="project" value="TreeGrafter"/>
</dbReference>
<comment type="caution">
    <text evidence="8">The sequence shown here is derived from an EMBL/GenBank/DDBJ whole genome shotgun (WGS) entry which is preliminary data.</text>
</comment>
<dbReference type="OrthoDB" id="5061070at2759"/>
<dbReference type="InterPro" id="IPR001401">
    <property type="entry name" value="Dynamin_GTPase"/>
</dbReference>
<accession>A0A9D3N310</accession>
<dbReference type="GO" id="GO:0016185">
    <property type="term" value="P:synaptic vesicle budding from presynaptic endocytic zone membrane"/>
    <property type="evidence" value="ECO:0007669"/>
    <property type="project" value="TreeGrafter"/>
</dbReference>
<proteinExistence type="predicted"/>
<dbReference type="InterPro" id="IPR022812">
    <property type="entry name" value="Dynamin"/>
</dbReference>
<dbReference type="Gene3D" id="3.40.50.300">
    <property type="entry name" value="P-loop containing nucleotide triphosphate hydrolases"/>
    <property type="match status" value="2"/>
</dbReference>
<evidence type="ECO:0000256" key="2">
    <source>
        <dbReference type="ARBA" id="ARBA00022490"/>
    </source>
</evidence>
<keyword evidence="9" id="KW-1185">Reference proteome</keyword>
<dbReference type="SMART" id="SM00053">
    <property type="entry name" value="DYNc"/>
    <property type="match status" value="1"/>
</dbReference>